<gene>
    <name evidence="7" type="ORF">JD854_RS24005</name>
</gene>
<keyword evidence="4" id="KW-0564">Palmitate</keyword>
<reference evidence="7" key="2">
    <citation type="submission" date="2022-05" db="EMBL/GenBank/DDBJ databases">
        <authorList>
            <consortium name="NCBI Pathogen Detection Project"/>
        </authorList>
    </citation>
    <scope>NUCLEOTIDE SEQUENCE</scope>
    <source>
        <strain evidence="7">CAV1698</strain>
    </source>
</reference>
<dbReference type="EMBL" id="DACYAJ020000046">
    <property type="protein sequence ID" value="HCD1258107.1"/>
    <property type="molecule type" value="Genomic_DNA"/>
</dbReference>
<comment type="caution">
    <text evidence="7">The sequence shown here is derived from an EMBL/GenBank/DDBJ whole genome shotgun (WGS) entry which is preliminary data.</text>
</comment>
<proteinExistence type="inferred from homology"/>
<keyword evidence="1 6" id="KW-1003">Cell membrane</keyword>
<keyword evidence="5 6" id="KW-0449">Lipoprotein</keyword>
<reference evidence="7" key="1">
    <citation type="journal article" date="2018" name="Genome Biol.">
        <title>SKESA: strategic k-mer extension for scrupulous assemblies.</title>
        <authorList>
            <person name="Souvorov A."/>
            <person name="Agarwala R."/>
            <person name="Lipman D.J."/>
        </authorList>
    </citation>
    <scope>NUCLEOTIDE SEQUENCE</scope>
    <source>
        <strain evidence="7">CAV1698</strain>
    </source>
</reference>
<dbReference type="Pfam" id="PF06788">
    <property type="entry name" value="UPF0257"/>
    <property type="match status" value="1"/>
</dbReference>
<evidence type="ECO:0000256" key="3">
    <source>
        <dbReference type="ARBA" id="ARBA00023136"/>
    </source>
</evidence>
<dbReference type="HAMAP" id="MF_01065">
    <property type="entry name" value="UPF0257"/>
    <property type="match status" value="1"/>
</dbReference>
<evidence type="ECO:0000313" key="8">
    <source>
        <dbReference type="Proteomes" id="UP000862426"/>
    </source>
</evidence>
<evidence type="ECO:0000256" key="1">
    <source>
        <dbReference type="ARBA" id="ARBA00022475"/>
    </source>
</evidence>
<name>A0A9C7QQI1_CITAM</name>
<accession>A0A9C7QQI1</accession>
<dbReference type="Proteomes" id="UP000862426">
    <property type="component" value="Unassembled WGS sequence"/>
</dbReference>
<evidence type="ECO:0000256" key="4">
    <source>
        <dbReference type="ARBA" id="ARBA00023139"/>
    </source>
</evidence>
<evidence type="ECO:0000256" key="6">
    <source>
        <dbReference type="HAMAP-Rule" id="MF_01065"/>
    </source>
</evidence>
<sequence length="265" mass="29642">MNLALLRRYTVNDRLCYYDWISSFTYGEPVKKQTFLFALGVALVGCDNSTAPLSFTPEMASFSNEFDFDPLRGPVKDFSQTLLNEKGEVAKRVNGTLSEEGCFDSLELHDLENNTAVALVLDANYYRDAETLEKKVRLQGKCQLAELPSAGVVWDTNDNGFVVAATGKEMKVQYRYDAEGYPLGKTTISKDQTLSVSAKPSTDPRKKLDYTAVSLLNNHPLGNVKQTCDYDRHANPTDCTLVIVDESVKPAVEHNYTIKNTIDYY</sequence>
<dbReference type="GO" id="GO:0005886">
    <property type="term" value="C:plasma membrane"/>
    <property type="evidence" value="ECO:0007669"/>
    <property type="project" value="UniProtKB-SubCell"/>
</dbReference>
<comment type="subcellular location">
    <subcellularLocation>
        <location evidence="6">Cell membrane</location>
        <topology evidence="6">Lipid-anchor</topology>
    </subcellularLocation>
</comment>
<dbReference type="NCBIfam" id="NF002798">
    <property type="entry name" value="PRK02939.1"/>
    <property type="match status" value="1"/>
</dbReference>
<keyword evidence="2 6" id="KW-0732">Signal</keyword>
<evidence type="ECO:0000256" key="5">
    <source>
        <dbReference type="ARBA" id="ARBA00023288"/>
    </source>
</evidence>
<organism evidence="7 8">
    <name type="scientific">Citrobacter amalonaticus</name>
    <dbReference type="NCBI Taxonomy" id="35703"/>
    <lineage>
        <taxon>Bacteria</taxon>
        <taxon>Pseudomonadati</taxon>
        <taxon>Pseudomonadota</taxon>
        <taxon>Gammaproteobacteria</taxon>
        <taxon>Enterobacterales</taxon>
        <taxon>Enterobacteriaceae</taxon>
        <taxon>Citrobacter</taxon>
    </lineage>
</organism>
<protein>
    <recommendedName>
        <fullName evidence="6">UPF0257 lipoprotein JD854_RS24005</fullName>
    </recommendedName>
</protein>
<evidence type="ECO:0000256" key="2">
    <source>
        <dbReference type="ARBA" id="ARBA00022729"/>
    </source>
</evidence>
<dbReference type="InterPro" id="IPR010646">
    <property type="entry name" value="UPF0257"/>
</dbReference>
<keyword evidence="3 6" id="KW-0472">Membrane</keyword>
<dbReference type="AlphaFoldDB" id="A0A9C7QQI1"/>
<comment type="similarity">
    <text evidence="6">Belongs to the UPF0257 family.</text>
</comment>
<evidence type="ECO:0000313" key="7">
    <source>
        <dbReference type="EMBL" id="HCD1258107.1"/>
    </source>
</evidence>